<comment type="caution">
    <text evidence="1">The sequence shown here is derived from an EMBL/GenBank/DDBJ whole genome shotgun (WGS) entry which is preliminary data.</text>
</comment>
<proteinExistence type="predicted"/>
<keyword evidence="2" id="KW-1185">Reference proteome</keyword>
<reference evidence="1 2" key="1">
    <citation type="submission" date="2006-11" db="EMBL/GenBank/DDBJ databases">
        <authorList>
            <person name="Giovannoni S."/>
            <person name="Vergin K."/>
            <person name="Ferriera S."/>
            <person name="Johnson J."/>
            <person name="Kravitz S."/>
            <person name="Beeson K."/>
            <person name="Sutton G."/>
            <person name="Rogers Y.-H."/>
            <person name="Friedman R."/>
            <person name="Frazier M."/>
            <person name="Venter J.C."/>
        </authorList>
    </citation>
    <scope>NUCLEOTIDE SEQUENCE [LARGE SCALE GENOMIC DNA]</scope>
    <source>
        <strain evidence="1 2">HTCC2181</strain>
    </source>
</reference>
<evidence type="ECO:0000313" key="1">
    <source>
        <dbReference type="EMBL" id="EAV47442.1"/>
    </source>
</evidence>
<dbReference type="EMBL" id="AAUX01000001">
    <property type="protein sequence ID" value="EAV47442.1"/>
    <property type="molecule type" value="Genomic_DNA"/>
</dbReference>
<sequence>MLVVVEKLLDQINGHHQTQIKAIENLAGNPVDTIITSKSNMVLQNISNVEKVLSTREDRKNQPCAAINNDVYALEKIFEERNGSGKLFVIIPTTDEHDFRVCLKLLKRNPNIATFSLRVLVYHKIDNLSDDERADLAKLINTESIVLLTETVSLAKLLKDKYNLPAINSFLLPCTISANKSVNSPKEREAVQAQNHLKIGYLGGFRREKGASKLPEILTGLKNLVNQSDSKFSIEFIMQKAKYKSRFKLAIFNFKLMRSLRNKVKPDREIKLTILDEELSPSLFINSVESVDLLLIPYDVEKYRARGSGIIIDGVLAEKPIVYTEGIGMNEFLNFGNAEAATQLSDFSPNIMKILLNLQTYRNNAKLARNALCAQIQKTSNFLKAMQCRPD</sequence>
<gene>
    <name evidence="1" type="ORF">MB2181_05175</name>
</gene>
<name>A0P7D2_9PROT</name>
<accession>A0P7D2</accession>
<dbReference type="OrthoDB" id="7873606at2"/>
<protein>
    <recommendedName>
        <fullName evidence="3">Glycosyl transferase family 1 domain-containing protein</fullName>
    </recommendedName>
</protein>
<dbReference type="Proteomes" id="UP000054262">
    <property type="component" value="Unassembled WGS sequence"/>
</dbReference>
<evidence type="ECO:0008006" key="3">
    <source>
        <dbReference type="Google" id="ProtNLM"/>
    </source>
</evidence>
<organism evidence="1 2">
    <name type="scientific">Methylophilales bacterium HTCC2181</name>
    <dbReference type="NCBI Taxonomy" id="383631"/>
    <lineage>
        <taxon>Bacteria</taxon>
        <taxon>Pseudomonadati</taxon>
        <taxon>Pseudomonadota</taxon>
        <taxon>Betaproteobacteria</taxon>
        <taxon>Nitrosomonadales</taxon>
        <taxon>OM43 clade</taxon>
    </lineage>
</organism>
<dbReference type="AlphaFoldDB" id="A0P7D2"/>
<evidence type="ECO:0000313" key="2">
    <source>
        <dbReference type="Proteomes" id="UP000054262"/>
    </source>
</evidence>